<evidence type="ECO:0000256" key="1">
    <source>
        <dbReference type="SAM" id="MobiDB-lite"/>
    </source>
</evidence>
<feature type="region of interest" description="Disordered" evidence="1">
    <location>
        <begin position="111"/>
        <end position="184"/>
    </location>
</feature>
<organism evidence="2 3">
    <name type="scientific">Dibothriocephalus latus</name>
    <name type="common">Fish tapeworm</name>
    <name type="synonym">Diphyllobothrium latum</name>
    <dbReference type="NCBI Taxonomy" id="60516"/>
    <lineage>
        <taxon>Eukaryota</taxon>
        <taxon>Metazoa</taxon>
        <taxon>Spiralia</taxon>
        <taxon>Lophotrochozoa</taxon>
        <taxon>Platyhelminthes</taxon>
        <taxon>Cestoda</taxon>
        <taxon>Eucestoda</taxon>
        <taxon>Diphyllobothriidea</taxon>
        <taxon>Diphyllobothriidae</taxon>
        <taxon>Dibothriocephalus</taxon>
    </lineage>
</organism>
<dbReference type="EMBL" id="UYRU01059543">
    <property type="protein sequence ID" value="VDN14528.1"/>
    <property type="molecule type" value="Genomic_DNA"/>
</dbReference>
<evidence type="ECO:0000313" key="2">
    <source>
        <dbReference type="EMBL" id="VDN14528.1"/>
    </source>
</evidence>
<protein>
    <submittedName>
        <fullName evidence="2">Uncharacterized protein</fullName>
    </submittedName>
</protein>
<reference evidence="2 3" key="1">
    <citation type="submission" date="2018-11" db="EMBL/GenBank/DDBJ databases">
        <authorList>
            <consortium name="Pathogen Informatics"/>
        </authorList>
    </citation>
    <scope>NUCLEOTIDE SEQUENCE [LARGE SCALE GENOMIC DNA]</scope>
</reference>
<accession>A0A3P7LWP0</accession>
<evidence type="ECO:0000313" key="3">
    <source>
        <dbReference type="Proteomes" id="UP000281553"/>
    </source>
</evidence>
<feature type="region of interest" description="Disordered" evidence="1">
    <location>
        <begin position="1"/>
        <end position="69"/>
    </location>
</feature>
<dbReference type="Proteomes" id="UP000281553">
    <property type="component" value="Unassembled WGS sequence"/>
</dbReference>
<name>A0A3P7LWP0_DIBLA</name>
<feature type="compositionally biased region" description="Polar residues" evidence="1">
    <location>
        <begin position="1"/>
        <end position="26"/>
    </location>
</feature>
<keyword evidence="3" id="KW-1185">Reference proteome</keyword>
<proteinExistence type="predicted"/>
<dbReference type="OrthoDB" id="6152580at2759"/>
<dbReference type="AlphaFoldDB" id="A0A3P7LWP0"/>
<gene>
    <name evidence="2" type="ORF">DILT_LOCUS10359</name>
</gene>
<sequence length="184" mass="20090">MEKAGSGTNARFWNGTSTGSTGQPINEKQCHSPRPPPLISKFRGEPPDDLATQEPQTRSKSTTKMTSVFSSLKTAPAGAYYIINPEWASESKTISHLGLSPRPAPLETGVHFSRKSQPTSSGRGWDETLVNSRGDSHHGILPEDRGNESFLSAARRANSQNPVWPHRCKSAPSSKRSRNPISWV</sequence>
<feature type="compositionally biased region" description="Basic and acidic residues" evidence="1">
    <location>
        <begin position="134"/>
        <end position="147"/>
    </location>
</feature>
<feature type="compositionally biased region" description="Polar residues" evidence="1">
    <location>
        <begin position="53"/>
        <end position="69"/>
    </location>
</feature>